<dbReference type="GO" id="GO:0022857">
    <property type="term" value="F:transmembrane transporter activity"/>
    <property type="evidence" value="ECO:0007669"/>
    <property type="project" value="InterPro"/>
</dbReference>
<feature type="transmembrane region" description="Helical" evidence="4">
    <location>
        <begin position="82"/>
        <end position="111"/>
    </location>
</feature>
<evidence type="ECO:0000259" key="5">
    <source>
        <dbReference type="PROSITE" id="PS50850"/>
    </source>
</evidence>
<dbReference type="STRING" id="153721.MYP_749"/>
<dbReference type="RefSeq" id="WP_045458506.1">
    <property type="nucleotide sequence ID" value="NZ_BBLT01000001.1"/>
</dbReference>
<feature type="transmembrane region" description="Helical" evidence="4">
    <location>
        <begin position="227"/>
        <end position="249"/>
    </location>
</feature>
<feature type="transmembrane region" description="Helical" evidence="4">
    <location>
        <begin position="171"/>
        <end position="190"/>
    </location>
</feature>
<sequence>MEMIYFRLFYSNKKLLFVAILLTFFAGFGKTFLFSLYIPDMIQEFQLSTTGFALIYSVATITSGILVFYLGKLIDQTKIFTYTLWVAIGLVISCCLLSFSYNLVFLFIAVLGMRLSGQGLMNHTSLTIISQRFKRCRGKALSLAIIGTPLGEAILPLVVAWGVHHYGWRPAIFYSSMVLALVLIPAIFLLKQKNKVFEKFPGTKPKVKPQLSNKKWTIKKLFKDQRFYIVAFPVFLLAFLVTTLMFFLVPIAKSKNCSPELIAFAFPFFASGNFISTFFTGNILDKISSTKIFPYFLWPFAMCIITLLYINHPYAIFAAMFFAGVSVGSGITLESCIIAEIYGLKSLANLKSVFTSVNILSTAIGPLITGILLDIGITFHLIFSVLILLIGLASLLSFKLQDEKIQLSFSKFAPIKTVKKLLIHK</sequence>
<evidence type="ECO:0000256" key="3">
    <source>
        <dbReference type="ARBA" id="ARBA00023136"/>
    </source>
</evidence>
<accession>A0A098LAP9</accession>
<dbReference type="Gene3D" id="1.20.1250.20">
    <property type="entry name" value="MFS general substrate transporter like domains"/>
    <property type="match status" value="2"/>
</dbReference>
<evidence type="ECO:0000313" key="7">
    <source>
        <dbReference type="Proteomes" id="UP000030185"/>
    </source>
</evidence>
<keyword evidence="2 4" id="KW-1133">Transmembrane helix</keyword>
<dbReference type="OrthoDB" id="1404228at2"/>
<feature type="transmembrane region" description="Helical" evidence="4">
    <location>
        <begin position="379"/>
        <end position="398"/>
    </location>
</feature>
<feature type="domain" description="Major facilitator superfamily (MFS) profile" evidence="5">
    <location>
        <begin position="15"/>
        <end position="405"/>
    </location>
</feature>
<dbReference type="InterPro" id="IPR020846">
    <property type="entry name" value="MFS_dom"/>
</dbReference>
<reference evidence="6 7" key="1">
    <citation type="submission" date="2014-09" db="EMBL/GenBank/DDBJ databases">
        <title>Sporocytophaga myxococcoides PG-01 genome sequencing.</title>
        <authorList>
            <person name="Liu L."/>
            <person name="Gao P.J."/>
            <person name="Chen G.J."/>
            <person name="Wang L.S."/>
        </authorList>
    </citation>
    <scope>NUCLEOTIDE SEQUENCE [LARGE SCALE GENOMIC DNA]</scope>
    <source>
        <strain evidence="6 7">PG-01</strain>
    </source>
</reference>
<evidence type="ECO:0000256" key="1">
    <source>
        <dbReference type="ARBA" id="ARBA00022692"/>
    </source>
</evidence>
<dbReference type="SUPFAM" id="SSF103473">
    <property type="entry name" value="MFS general substrate transporter"/>
    <property type="match status" value="1"/>
</dbReference>
<keyword evidence="7" id="KW-1185">Reference proteome</keyword>
<evidence type="ECO:0000256" key="2">
    <source>
        <dbReference type="ARBA" id="ARBA00022989"/>
    </source>
</evidence>
<dbReference type="Pfam" id="PF07690">
    <property type="entry name" value="MFS_1"/>
    <property type="match status" value="1"/>
</dbReference>
<name>A0A098LAP9_9BACT</name>
<dbReference type="InterPro" id="IPR036259">
    <property type="entry name" value="MFS_trans_sf"/>
</dbReference>
<dbReference type="InterPro" id="IPR050327">
    <property type="entry name" value="Proton-linked_MCT"/>
</dbReference>
<organism evidence="6 7">
    <name type="scientific">Sporocytophaga myxococcoides</name>
    <dbReference type="NCBI Taxonomy" id="153721"/>
    <lineage>
        <taxon>Bacteria</taxon>
        <taxon>Pseudomonadati</taxon>
        <taxon>Bacteroidota</taxon>
        <taxon>Cytophagia</taxon>
        <taxon>Cytophagales</taxon>
        <taxon>Cytophagaceae</taxon>
        <taxon>Sporocytophaga</taxon>
    </lineage>
</organism>
<dbReference type="Proteomes" id="UP000030185">
    <property type="component" value="Unassembled WGS sequence"/>
</dbReference>
<feature type="transmembrane region" description="Helical" evidence="4">
    <location>
        <begin position="292"/>
        <end position="310"/>
    </location>
</feature>
<dbReference type="PANTHER" id="PTHR11360">
    <property type="entry name" value="MONOCARBOXYLATE TRANSPORTER"/>
    <property type="match status" value="1"/>
</dbReference>
<keyword evidence="3 4" id="KW-0472">Membrane</keyword>
<feature type="transmembrane region" description="Helical" evidence="4">
    <location>
        <begin position="316"/>
        <end position="341"/>
    </location>
</feature>
<dbReference type="EMBL" id="BBLT01000001">
    <property type="protein sequence ID" value="GAL83522.1"/>
    <property type="molecule type" value="Genomic_DNA"/>
</dbReference>
<protein>
    <submittedName>
        <fullName evidence="6">Major facilitator superfamily protein</fullName>
    </submittedName>
</protein>
<evidence type="ECO:0000313" key="6">
    <source>
        <dbReference type="EMBL" id="GAL83522.1"/>
    </source>
</evidence>
<dbReference type="AlphaFoldDB" id="A0A098LAP9"/>
<gene>
    <name evidence="6" type="ORF">MYP_749</name>
</gene>
<comment type="caution">
    <text evidence="6">The sequence shown here is derived from an EMBL/GenBank/DDBJ whole genome shotgun (WGS) entry which is preliminary data.</text>
</comment>
<dbReference type="PROSITE" id="PS50850">
    <property type="entry name" value="MFS"/>
    <property type="match status" value="1"/>
</dbReference>
<evidence type="ECO:0000256" key="4">
    <source>
        <dbReference type="SAM" id="Phobius"/>
    </source>
</evidence>
<feature type="transmembrane region" description="Helical" evidence="4">
    <location>
        <begin position="50"/>
        <end position="70"/>
    </location>
</feature>
<feature type="transmembrane region" description="Helical" evidence="4">
    <location>
        <begin position="261"/>
        <end position="280"/>
    </location>
</feature>
<feature type="transmembrane region" description="Helical" evidence="4">
    <location>
        <begin position="140"/>
        <end position="159"/>
    </location>
</feature>
<dbReference type="InterPro" id="IPR011701">
    <property type="entry name" value="MFS"/>
</dbReference>
<proteinExistence type="predicted"/>
<keyword evidence="1 4" id="KW-0812">Transmembrane</keyword>
<dbReference type="eggNOG" id="COG2271">
    <property type="taxonomic scope" value="Bacteria"/>
</dbReference>
<feature type="transmembrane region" description="Helical" evidence="4">
    <location>
        <begin position="353"/>
        <end position="373"/>
    </location>
</feature>
<feature type="transmembrane region" description="Helical" evidence="4">
    <location>
        <begin position="15"/>
        <end position="38"/>
    </location>
</feature>